<proteinExistence type="inferred from homology"/>
<organism evidence="11 12">
    <name type="scientific">Paenibacillus planticolens</name>
    <dbReference type="NCBI Taxonomy" id="2654976"/>
    <lineage>
        <taxon>Bacteria</taxon>
        <taxon>Bacillati</taxon>
        <taxon>Bacillota</taxon>
        <taxon>Bacilli</taxon>
        <taxon>Bacillales</taxon>
        <taxon>Paenibacillaceae</taxon>
        <taxon>Paenibacillus</taxon>
    </lineage>
</organism>
<evidence type="ECO:0000256" key="2">
    <source>
        <dbReference type="ARBA" id="ARBA00012274"/>
    </source>
</evidence>
<keyword evidence="5 9" id="KW-0560">Oxidoreductase</keyword>
<evidence type="ECO:0000256" key="3">
    <source>
        <dbReference type="ARBA" id="ARBA00022741"/>
    </source>
</evidence>
<dbReference type="PANTHER" id="PTHR11573">
    <property type="entry name" value="RIBONUCLEOSIDE-DIPHOSPHATE REDUCTASE LARGE CHAIN"/>
    <property type="match status" value="1"/>
</dbReference>
<dbReference type="PROSITE" id="PS51161">
    <property type="entry name" value="ATP_CONE"/>
    <property type="match status" value="1"/>
</dbReference>
<dbReference type="Pfam" id="PF02867">
    <property type="entry name" value="Ribonuc_red_lgC"/>
    <property type="match status" value="1"/>
</dbReference>
<dbReference type="InterPro" id="IPR005144">
    <property type="entry name" value="ATP-cone_dom"/>
</dbReference>
<keyword evidence="3 8" id="KW-0547">Nucleotide-binding</keyword>
<evidence type="ECO:0000256" key="4">
    <source>
        <dbReference type="ARBA" id="ARBA00022840"/>
    </source>
</evidence>
<dbReference type="InterPro" id="IPR013509">
    <property type="entry name" value="RNR_lsu_N"/>
</dbReference>
<dbReference type="InterPro" id="IPR000788">
    <property type="entry name" value="RNR_lg_C"/>
</dbReference>
<name>A0ABX1ZFL5_9BACL</name>
<dbReference type="Proteomes" id="UP000618579">
    <property type="component" value="Unassembled WGS sequence"/>
</dbReference>
<evidence type="ECO:0000256" key="1">
    <source>
        <dbReference type="ARBA" id="ARBA00010406"/>
    </source>
</evidence>
<evidence type="ECO:0000313" key="11">
    <source>
        <dbReference type="EMBL" id="NOU98452.1"/>
    </source>
</evidence>
<dbReference type="InterPro" id="IPR039718">
    <property type="entry name" value="Rrm1"/>
</dbReference>
<comment type="catalytic activity">
    <reaction evidence="7 9">
        <text>a 2'-deoxyribonucleoside 5'-diphosphate + [thioredoxin]-disulfide + H2O = a ribonucleoside 5'-diphosphate + [thioredoxin]-dithiol</text>
        <dbReference type="Rhea" id="RHEA:23252"/>
        <dbReference type="Rhea" id="RHEA-COMP:10698"/>
        <dbReference type="Rhea" id="RHEA-COMP:10700"/>
        <dbReference type="ChEBI" id="CHEBI:15377"/>
        <dbReference type="ChEBI" id="CHEBI:29950"/>
        <dbReference type="ChEBI" id="CHEBI:50058"/>
        <dbReference type="ChEBI" id="CHEBI:57930"/>
        <dbReference type="ChEBI" id="CHEBI:73316"/>
        <dbReference type="EC" id="1.17.4.1"/>
    </reaction>
</comment>
<sequence length="457" mass="52025">MTTYITKNEGQRKLPYDEPRLIAFIYSATRNYKHLDTAEFTEDIIRAILAKDEYTADALTNLLVLKALERVGIPDEEAGKHPDWSYVAAYVYLRSLYKSASKNRVYDSSEKYGSFYALLKELTTQGIYSPLILRDYTKEEIAELAEIIDPERDKLFNYIGLVTLAERYLAKSHAGDTYELPQERFLVIAMTLMSQEPRDIRIDLVKEAYWAMSNLYMTVATPTLANAGKSYGQLSSCFIDTVADDLRAIYDSNTDVATLSKSGGGIGVYIGKIRARGSDIKGFKGVSSGIVPWIKQFNNTAVSVDQLGVRSGAIAVYLDVWHRDIEAFLDLRLNNGDDRMRAHDVFTGVCIPDAFMEAVRDRDDWYLFDPHEIRKVTGYSIEDFYDEERGKGTFRTRYQECVDNPNLTKVRVPAIDIFKRILKAQLETGTPYMFYRDTVNRMNANKHAGIVYCSNLC</sequence>
<comment type="caution">
    <text evidence="11">The sequence shown here is derived from an EMBL/GenBank/DDBJ whole genome shotgun (WGS) entry which is preliminary data.</text>
</comment>
<dbReference type="SUPFAM" id="SSF51998">
    <property type="entry name" value="PFL-like glycyl radical enzymes"/>
    <property type="match status" value="1"/>
</dbReference>
<dbReference type="EMBL" id="WHNZ01000004">
    <property type="protein sequence ID" value="NOU98452.1"/>
    <property type="molecule type" value="Genomic_DNA"/>
</dbReference>
<dbReference type="InterPro" id="IPR008926">
    <property type="entry name" value="RNR_R1-su_N"/>
</dbReference>
<evidence type="ECO:0000256" key="7">
    <source>
        <dbReference type="ARBA" id="ARBA00047754"/>
    </source>
</evidence>
<evidence type="ECO:0000256" key="5">
    <source>
        <dbReference type="ARBA" id="ARBA00023002"/>
    </source>
</evidence>
<keyword evidence="12" id="KW-1185">Reference proteome</keyword>
<evidence type="ECO:0000256" key="8">
    <source>
        <dbReference type="PROSITE-ProRule" id="PRU00492"/>
    </source>
</evidence>
<evidence type="ECO:0000256" key="6">
    <source>
        <dbReference type="ARBA" id="ARBA00023116"/>
    </source>
</evidence>
<dbReference type="Pfam" id="PF00317">
    <property type="entry name" value="Ribonuc_red_lgN"/>
    <property type="match status" value="1"/>
</dbReference>
<evidence type="ECO:0000313" key="12">
    <source>
        <dbReference type="Proteomes" id="UP000618579"/>
    </source>
</evidence>
<dbReference type="Gene3D" id="3.20.70.20">
    <property type="match status" value="1"/>
</dbReference>
<comment type="similarity">
    <text evidence="1 9">Belongs to the ribonucleoside diphosphate reductase large chain family.</text>
</comment>
<dbReference type="PRINTS" id="PR01183">
    <property type="entry name" value="RIBORDTASEM1"/>
</dbReference>
<protein>
    <recommendedName>
        <fullName evidence="2 9">Ribonucleoside-diphosphate reductase</fullName>
        <ecNumber evidence="2 9">1.17.4.1</ecNumber>
    </recommendedName>
</protein>
<keyword evidence="6 9" id="KW-0215">Deoxyribonucleotide synthesis</keyword>
<reference evidence="11 12" key="1">
    <citation type="submission" date="2019-10" db="EMBL/GenBank/DDBJ databases">
        <title>Description of Paenibacillus pedi sp. nov.</title>
        <authorList>
            <person name="Carlier A."/>
            <person name="Qi S."/>
        </authorList>
    </citation>
    <scope>NUCLEOTIDE SEQUENCE [LARGE SCALE GENOMIC DNA]</scope>
    <source>
        <strain evidence="11 12">LMG 31457</strain>
    </source>
</reference>
<evidence type="ECO:0000259" key="10">
    <source>
        <dbReference type="PROSITE" id="PS51161"/>
    </source>
</evidence>
<gene>
    <name evidence="11" type="ORF">GC097_00225</name>
</gene>
<keyword evidence="4 8" id="KW-0067">ATP-binding</keyword>
<evidence type="ECO:0000256" key="9">
    <source>
        <dbReference type="RuleBase" id="RU003410"/>
    </source>
</evidence>
<accession>A0ABX1ZFL5</accession>
<comment type="function">
    <text evidence="9">Provides the precursors necessary for DNA synthesis. Catalyzes the biosynthesis of deoxyribonucleotides from the corresponding ribonucleotides.</text>
</comment>
<dbReference type="EC" id="1.17.4.1" evidence="2 9"/>
<dbReference type="SUPFAM" id="SSF48168">
    <property type="entry name" value="R1 subunit of ribonucleotide reductase, N-terminal domain"/>
    <property type="match status" value="1"/>
</dbReference>
<dbReference type="PANTHER" id="PTHR11573:SF6">
    <property type="entry name" value="RIBONUCLEOSIDE-DIPHOSPHATE REDUCTASE LARGE SUBUNIT"/>
    <property type="match status" value="1"/>
</dbReference>
<feature type="domain" description="ATP-cone" evidence="10">
    <location>
        <begin position="3"/>
        <end position="102"/>
    </location>
</feature>